<dbReference type="BioCyc" id="SCEL448385:SCE_RS31590-MONOMER"/>
<gene>
    <name evidence="1" type="ordered locus">sce6149</name>
</gene>
<organism evidence="1 2">
    <name type="scientific">Sorangium cellulosum (strain So ce56)</name>
    <name type="common">Polyangium cellulosum (strain So ce56)</name>
    <dbReference type="NCBI Taxonomy" id="448385"/>
    <lineage>
        <taxon>Bacteria</taxon>
        <taxon>Pseudomonadati</taxon>
        <taxon>Myxococcota</taxon>
        <taxon>Polyangia</taxon>
        <taxon>Polyangiales</taxon>
        <taxon>Polyangiaceae</taxon>
        <taxon>Sorangium</taxon>
    </lineage>
</organism>
<dbReference type="STRING" id="448385.sce6149"/>
<dbReference type="AlphaFoldDB" id="A9GGE3"/>
<dbReference type="OrthoDB" id="5515704at2"/>
<dbReference type="EMBL" id="AM746676">
    <property type="protein sequence ID" value="CAN96316.1"/>
    <property type="molecule type" value="Genomic_DNA"/>
</dbReference>
<proteinExistence type="predicted"/>
<dbReference type="RefSeq" id="WP_012238770.1">
    <property type="nucleotide sequence ID" value="NC_010162.1"/>
</dbReference>
<sequence>MTKAPKWLDRASRRSGECEWTLGAALDEYCRTEGKTREQLAALLGCRVDSLDWLSLCRKPDPERFAEDVTRIAERFQIEGPRLAQIIRRVDAVAVLRRATHEECNEPMLLAARDRDKGAGG</sequence>
<evidence type="ECO:0000313" key="2">
    <source>
        <dbReference type="Proteomes" id="UP000002139"/>
    </source>
</evidence>
<protein>
    <submittedName>
        <fullName evidence="1">Uncharacterized protein</fullName>
    </submittedName>
</protein>
<keyword evidence="2" id="KW-1185">Reference proteome</keyword>
<evidence type="ECO:0000313" key="1">
    <source>
        <dbReference type="EMBL" id="CAN96316.1"/>
    </source>
</evidence>
<dbReference type="HOGENOM" id="CLU_157981_0_0_7"/>
<dbReference type="KEGG" id="scl:sce6149"/>
<name>A9GGE3_SORC5</name>
<dbReference type="Proteomes" id="UP000002139">
    <property type="component" value="Chromosome"/>
</dbReference>
<accession>A9GGE3</accession>
<dbReference type="eggNOG" id="ENOG502ZM3V">
    <property type="taxonomic scope" value="Bacteria"/>
</dbReference>
<reference evidence="1 2" key="1">
    <citation type="journal article" date="2007" name="Nat. Biotechnol.">
        <title>Complete genome sequence of the myxobacterium Sorangium cellulosum.</title>
        <authorList>
            <person name="Schneiker S."/>
            <person name="Perlova O."/>
            <person name="Kaiser O."/>
            <person name="Gerth K."/>
            <person name="Alici A."/>
            <person name="Altmeyer M.O."/>
            <person name="Bartels D."/>
            <person name="Bekel T."/>
            <person name="Beyer S."/>
            <person name="Bode E."/>
            <person name="Bode H.B."/>
            <person name="Bolten C.J."/>
            <person name="Choudhuri J.V."/>
            <person name="Doss S."/>
            <person name="Elnakady Y.A."/>
            <person name="Frank B."/>
            <person name="Gaigalat L."/>
            <person name="Goesmann A."/>
            <person name="Groeger C."/>
            <person name="Gross F."/>
            <person name="Jelsbak L."/>
            <person name="Jelsbak L."/>
            <person name="Kalinowski J."/>
            <person name="Kegler C."/>
            <person name="Knauber T."/>
            <person name="Konietzny S."/>
            <person name="Kopp M."/>
            <person name="Krause L."/>
            <person name="Krug D."/>
            <person name="Linke B."/>
            <person name="Mahmud T."/>
            <person name="Martinez-Arias R."/>
            <person name="McHardy A.C."/>
            <person name="Merai M."/>
            <person name="Meyer F."/>
            <person name="Mormann S."/>
            <person name="Munoz-Dorado J."/>
            <person name="Perez J."/>
            <person name="Pradella S."/>
            <person name="Rachid S."/>
            <person name="Raddatz G."/>
            <person name="Rosenau F."/>
            <person name="Rueckert C."/>
            <person name="Sasse F."/>
            <person name="Scharfe M."/>
            <person name="Schuster S.C."/>
            <person name="Suen G."/>
            <person name="Treuner-Lange A."/>
            <person name="Velicer G.J."/>
            <person name="Vorholter F.-J."/>
            <person name="Weissman K.J."/>
            <person name="Welch R.D."/>
            <person name="Wenzel S.C."/>
            <person name="Whitworth D.E."/>
            <person name="Wilhelm S."/>
            <person name="Wittmann C."/>
            <person name="Bloecker H."/>
            <person name="Puehler A."/>
            <person name="Mueller R."/>
        </authorList>
    </citation>
    <scope>NUCLEOTIDE SEQUENCE [LARGE SCALE GENOMIC DNA]</scope>
    <source>
        <strain evidence="2">So ce56</strain>
    </source>
</reference>